<evidence type="ECO:0000259" key="16">
    <source>
        <dbReference type="Pfam" id="PF01764"/>
    </source>
</evidence>
<dbReference type="Proteomes" id="UP000076532">
    <property type="component" value="Unassembled WGS sequence"/>
</dbReference>
<keyword evidence="7" id="KW-0378">Hydrolase</keyword>
<keyword evidence="5" id="KW-0812">Transmembrane</keyword>
<keyword evidence="8" id="KW-0106">Calcium</keyword>
<keyword evidence="4" id="KW-0597">Phosphoprotein</keyword>
<feature type="domain" description="Fungal lipase-type" evidence="16">
    <location>
        <begin position="483"/>
        <end position="549"/>
    </location>
</feature>
<feature type="compositionally biased region" description="Low complexity" evidence="15">
    <location>
        <begin position="475"/>
        <end position="485"/>
    </location>
</feature>
<evidence type="ECO:0000313" key="18">
    <source>
        <dbReference type="Proteomes" id="UP000076532"/>
    </source>
</evidence>
<comment type="subcellular location">
    <subcellularLocation>
        <location evidence="2">Cell membrane</location>
        <topology evidence="2">Multi-pass membrane protein</topology>
    </subcellularLocation>
</comment>
<evidence type="ECO:0000256" key="6">
    <source>
        <dbReference type="ARBA" id="ARBA00022723"/>
    </source>
</evidence>
<dbReference type="GO" id="GO:0016298">
    <property type="term" value="F:lipase activity"/>
    <property type="evidence" value="ECO:0007669"/>
    <property type="project" value="TreeGrafter"/>
</dbReference>
<evidence type="ECO:0000256" key="3">
    <source>
        <dbReference type="ARBA" id="ARBA00022475"/>
    </source>
</evidence>
<dbReference type="GO" id="GO:0005886">
    <property type="term" value="C:plasma membrane"/>
    <property type="evidence" value="ECO:0007669"/>
    <property type="project" value="UniProtKB-SubCell"/>
</dbReference>
<evidence type="ECO:0000256" key="9">
    <source>
        <dbReference type="ARBA" id="ARBA00022963"/>
    </source>
</evidence>
<dbReference type="GO" id="GO:0019369">
    <property type="term" value="P:arachidonate metabolic process"/>
    <property type="evidence" value="ECO:0007669"/>
    <property type="project" value="TreeGrafter"/>
</dbReference>
<accession>A0A166K940</accession>
<feature type="region of interest" description="Disordered" evidence="15">
    <location>
        <begin position="435"/>
        <end position="499"/>
    </location>
</feature>
<evidence type="ECO:0000256" key="15">
    <source>
        <dbReference type="SAM" id="MobiDB-lite"/>
    </source>
</evidence>
<dbReference type="EMBL" id="KV417545">
    <property type="protein sequence ID" value="KZP21658.1"/>
    <property type="molecule type" value="Genomic_DNA"/>
</dbReference>
<dbReference type="AlphaFoldDB" id="A0A166K940"/>
<dbReference type="GO" id="GO:0046340">
    <property type="term" value="P:diacylglycerol catabolic process"/>
    <property type="evidence" value="ECO:0007669"/>
    <property type="project" value="TreeGrafter"/>
</dbReference>
<proteinExistence type="predicted"/>
<keyword evidence="3" id="KW-1003">Cell membrane</keyword>
<keyword evidence="6" id="KW-0479">Metal-binding</keyword>
<dbReference type="Gene3D" id="3.40.50.1820">
    <property type="entry name" value="alpha/beta hydrolase"/>
    <property type="match status" value="1"/>
</dbReference>
<evidence type="ECO:0000256" key="12">
    <source>
        <dbReference type="ARBA" id="ARBA00023136"/>
    </source>
</evidence>
<reference evidence="17 18" key="1">
    <citation type="journal article" date="2016" name="Mol. Biol. Evol.">
        <title>Comparative Genomics of Early-Diverging Mushroom-Forming Fungi Provides Insights into the Origins of Lignocellulose Decay Capabilities.</title>
        <authorList>
            <person name="Nagy L.G."/>
            <person name="Riley R."/>
            <person name="Tritt A."/>
            <person name="Adam C."/>
            <person name="Daum C."/>
            <person name="Floudas D."/>
            <person name="Sun H."/>
            <person name="Yadav J.S."/>
            <person name="Pangilinan J."/>
            <person name="Larsson K.H."/>
            <person name="Matsuura K."/>
            <person name="Barry K."/>
            <person name="Labutti K."/>
            <person name="Kuo R."/>
            <person name="Ohm R.A."/>
            <person name="Bhattacharya S.S."/>
            <person name="Shirouzu T."/>
            <person name="Yoshinaga Y."/>
            <person name="Martin F.M."/>
            <person name="Grigoriev I.V."/>
            <person name="Hibbett D.S."/>
        </authorList>
    </citation>
    <scope>NUCLEOTIDE SEQUENCE [LARGE SCALE GENOMIC DNA]</scope>
    <source>
        <strain evidence="17 18">CBS 109695</strain>
    </source>
</reference>
<evidence type="ECO:0000256" key="7">
    <source>
        <dbReference type="ARBA" id="ARBA00022801"/>
    </source>
</evidence>
<feature type="compositionally biased region" description="Polar residues" evidence="15">
    <location>
        <begin position="236"/>
        <end position="250"/>
    </location>
</feature>
<evidence type="ECO:0000256" key="14">
    <source>
        <dbReference type="ARBA" id="ARBA00026104"/>
    </source>
</evidence>
<evidence type="ECO:0000256" key="4">
    <source>
        <dbReference type="ARBA" id="ARBA00022553"/>
    </source>
</evidence>
<comment type="cofactor">
    <cofactor evidence="1">
        <name>Ca(2+)</name>
        <dbReference type="ChEBI" id="CHEBI:29108"/>
    </cofactor>
</comment>
<sequence length="772" mass="83799">MTTTTGINASSWDKYGRWGIDIASATSAFGFRVAKTSTRLGFSITRGVASAVVGVASPVVDHAFFGGSDVSSMLIGGAVGAAITFAEQLTLAPIHLGEYITSGSLLAAHSSINVLSVFFPGSSEASFSLASFITLIKREWNEPDSAGHLPSQKLGITEVARGLIAWVALQGVTQEWQEEIWLKSLKEIRVEEQPPPFGRPRRDSRVRVTSDVIFPGNRGQLISADIGEATSRATGIVTTGNSPVSPTPRTRIQAATPKSTKELKAELRRLSKIILAGYGGASLVFFGVKEFASYPTPTDGKRSEEAQLASAIGASEAEASGSRSKAATATADSATYSWWDMILGKHDQEIFERYANLPSDQQHPHSQRAKEAKETWRRKKAAMRSEAVVGVEHQMPRFWVLTDHSRGQIVLVLRGTMSLNELAVDLTCESVDFEPAQADPLGTTTTTSDRTEEAGEEQSERRKRAHSWTASAFQSSLKRLSRSSLVPPAPPPPPRHQAHSGMLKMARIMGEEGKPVHRAIRQALRNNSDYELVLCGHSLGAGVASLLGLVSPLSPRFDWRMRCTDPWMTLMQMWADPTTCRTVRASGLPPGRKVSVYCLAPPCLVDPALGALASNMITSLVYSHDVVSRLSLGSIRDIRNASMWLCAANGEEGAGGSASITQKASAWKAGRGDDGDPEMFIATRKTLEANMQSTELYPPGRVLWALRDTDLHVSHRVSGARTPPPGGNNGKDKLRLFEVLDVQKVFSQIVFSRDMLSSHLPHQYDRVLHDLL</sequence>
<dbReference type="EC" id="3.1.1.116" evidence="14"/>
<evidence type="ECO:0000256" key="11">
    <source>
        <dbReference type="ARBA" id="ARBA00023098"/>
    </source>
</evidence>
<evidence type="ECO:0000256" key="1">
    <source>
        <dbReference type="ARBA" id="ARBA00001913"/>
    </source>
</evidence>
<organism evidence="17 18">
    <name type="scientific">Athelia psychrophila</name>
    <dbReference type="NCBI Taxonomy" id="1759441"/>
    <lineage>
        <taxon>Eukaryota</taxon>
        <taxon>Fungi</taxon>
        <taxon>Dikarya</taxon>
        <taxon>Basidiomycota</taxon>
        <taxon>Agaricomycotina</taxon>
        <taxon>Agaricomycetes</taxon>
        <taxon>Agaricomycetidae</taxon>
        <taxon>Atheliales</taxon>
        <taxon>Atheliaceae</taxon>
        <taxon>Athelia</taxon>
    </lineage>
</organism>
<comment type="catalytic activity">
    <reaction evidence="13">
        <text>a 1,2-diacyl-sn-glycerol + H2O = a 2-acylglycerol + a fatty acid + H(+)</text>
        <dbReference type="Rhea" id="RHEA:33275"/>
        <dbReference type="ChEBI" id="CHEBI:15377"/>
        <dbReference type="ChEBI" id="CHEBI:15378"/>
        <dbReference type="ChEBI" id="CHEBI:17389"/>
        <dbReference type="ChEBI" id="CHEBI:17815"/>
        <dbReference type="ChEBI" id="CHEBI:28868"/>
        <dbReference type="EC" id="3.1.1.116"/>
    </reaction>
    <physiologicalReaction direction="left-to-right" evidence="13">
        <dbReference type="Rhea" id="RHEA:33276"/>
    </physiologicalReaction>
</comment>
<dbReference type="InterPro" id="IPR052214">
    <property type="entry name" value="DAG_Lipase-Related"/>
</dbReference>
<dbReference type="InterPro" id="IPR029058">
    <property type="entry name" value="AB_hydrolase_fold"/>
</dbReference>
<dbReference type="CDD" id="cd00519">
    <property type="entry name" value="Lipase_3"/>
    <property type="match status" value="1"/>
</dbReference>
<feature type="region of interest" description="Disordered" evidence="15">
    <location>
        <begin position="236"/>
        <end position="258"/>
    </location>
</feature>
<dbReference type="PANTHER" id="PTHR45792">
    <property type="entry name" value="DIACYLGLYCEROL LIPASE HOMOLOG-RELATED"/>
    <property type="match status" value="1"/>
</dbReference>
<keyword evidence="12" id="KW-0472">Membrane</keyword>
<dbReference type="Pfam" id="PF01764">
    <property type="entry name" value="Lipase_3"/>
    <property type="match status" value="1"/>
</dbReference>
<keyword evidence="18" id="KW-1185">Reference proteome</keyword>
<keyword evidence="10" id="KW-1133">Transmembrane helix</keyword>
<evidence type="ECO:0000256" key="8">
    <source>
        <dbReference type="ARBA" id="ARBA00022837"/>
    </source>
</evidence>
<evidence type="ECO:0000256" key="10">
    <source>
        <dbReference type="ARBA" id="ARBA00022989"/>
    </source>
</evidence>
<evidence type="ECO:0000256" key="13">
    <source>
        <dbReference type="ARBA" id="ARBA00024531"/>
    </source>
</evidence>
<dbReference type="OrthoDB" id="438440at2759"/>
<name>A0A166K940_9AGAM</name>
<dbReference type="InterPro" id="IPR002921">
    <property type="entry name" value="Fungal_lipase-type"/>
</dbReference>
<evidence type="ECO:0000313" key="17">
    <source>
        <dbReference type="EMBL" id="KZP21658.1"/>
    </source>
</evidence>
<keyword evidence="9" id="KW-0442">Lipid degradation</keyword>
<evidence type="ECO:0000256" key="2">
    <source>
        <dbReference type="ARBA" id="ARBA00004651"/>
    </source>
</evidence>
<dbReference type="GO" id="GO:0046872">
    <property type="term" value="F:metal ion binding"/>
    <property type="evidence" value="ECO:0007669"/>
    <property type="project" value="UniProtKB-KW"/>
</dbReference>
<dbReference type="PANTHER" id="PTHR45792:SF8">
    <property type="entry name" value="DIACYLGLYCEROL LIPASE-ALPHA"/>
    <property type="match status" value="1"/>
</dbReference>
<gene>
    <name evidence="17" type="ORF">FIBSPDRAFT_499039</name>
</gene>
<dbReference type="SUPFAM" id="SSF53474">
    <property type="entry name" value="alpha/beta-Hydrolases"/>
    <property type="match status" value="1"/>
</dbReference>
<evidence type="ECO:0000256" key="5">
    <source>
        <dbReference type="ARBA" id="ARBA00022692"/>
    </source>
</evidence>
<protein>
    <recommendedName>
        <fullName evidence="14">sn-1-specific diacylglycerol lipase</fullName>
        <ecNumber evidence="14">3.1.1.116</ecNumber>
    </recommendedName>
</protein>
<keyword evidence="11" id="KW-0443">Lipid metabolism</keyword>